<dbReference type="GO" id="GO:0005840">
    <property type="term" value="C:ribosome"/>
    <property type="evidence" value="ECO:0007669"/>
    <property type="project" value="UniProtKB-KW"/>
</dbReference>
<keyword evidence="12" id="KW-0689">Ribosomal protein</keyword>
<dbReference type="CDD" id="cd11371">
    <property type="entry name" value="RNase_PH_MTR3"/>
    <property type="match status" value="1"/>
</dbReference>
<organism evidence="12 13">
    <name type="scientific">Dendrothele bispora (strain CBS 962.96)</name>
    <dbReference type="NCBI Taxonomy" id="1314807"/>
    <lineage>
        <taxon>Eukaryota</taxon>
        <taxon>Fungi</taxon>
        <taxon>Dikarya</taxon>
        <taxon>Basidiomycota</taxon>
        <taxon>Agaricomycotina</taxon>
        <taxon>Agaricomycetes</taxon>
        <taxon>Agaricomycetidae</taxon>
        <taxon>Agaricales</taxon>
        <taxon>Agaricales incertae sedis</taxon>
        <taxon>Dendrothele</taxon>
    </lineage>
</organism>
<evidence type="ECO:0000256" key="8">
    <source>
        <dbReference type="ARBA" id="ARBA00023242"/>
    </source>
</evidence>
<evidence type="ECO:0000256" key="6">
    <source>
        <dbReference type="ARBA" id="ARBA00022835"/>
    </source>
</evidence>
<dbReference type="PANTHER" id="PTHR11953:SF2">
    <property type="entry name" value="EXOSOME COMPLEX COMPONENT MTR3"/>
    <property type="match status" value="1"/>
</dbReference>
<dbReference type="GO" id="GO:0003723">
    <property type="term" value="F:RNA binding"/>
    <property type="evidence" value="ECO:0007669"/>
    <property type="project" value="UniProtKB-KW"/>
</dbReference>
<dbReference type="Gene3D" id="3.30.230.70">
    <property type="entry name" value="GHMP Kinase, N-terminal domain"/>
    <property type="match status" value="1"/>
</dbReference>
<feature type="region of interest" description="Disordered" evidence="9">
    <location>
        <begin position="1"/>
        <end position="39"/>
    </location>
</feature>
<evidence type="ECO:0000313" key="13">
    <source>
        <dbReference type="Proteomes" id="UP000297245"/>
    </source>
</evidence>
<sequence>MAQSGFDRRRINGPEESFPPFFEADNSPKSQSIRTTRSPKEIRPIFLQPGLILQANGSAYVETERAKIACAVYGPRQSKNTAYSEKGRLNVEVKFTPFSCERRRAPLRDAEDRSIAVAVQQTLLSSVRLELFPKSTIDVFVVVIEADGIEACIASASVAASTALANAGIEMFGLVVSCAACIIEDDVWLDPTQDEASQAQGVLVFSCMPALGKVTSIWESGQMKPSEALACIDVCEERCSEIHSVVAQALLSATQHQ</sequence>
<dbReference type="GO" id="GO:0000176">
    <property type="term" value="C:nuclear exosome (RNase complex)"/>
    <property type="evidence" value="ECO:0007669"/>
    <property type="project" value="TreeGrafter"/>
</dbReference>
<dbReference type="SUPFAM" id="SSF54211">
    <property type="entry name" value="Ribosomal protein S5 domain 2-like"/>
    <property type="match status" value="1"/>
</dbReference>
<evidence type="ECO:0000256" key="5">
    <source>
        <dbReference type="ARBA" id="ARBA00022552"/>
    </source>
</evidence>
<keyword evidence="13" id="KW-1185">Reference proteome</keyword>
<dbReference type="GO" id="GO:0071028">
    <property type="term" value="P:nuclear mRNA surveillance"/>
    <property type="evidence" value="ECO:0007669"/>
    <property type="project" value="TreeGrafter"/>
</dbReference>
<dbReference type="InterPro" id="IPR036345">
    <property type="entry name" value="ExoRNase_PH_dom2_sf"/>
</dbReference>
<dbReference type="GO" id="GO:0005730">
    <property type="term" value="C:nucleolus"/>
    <property type="evidence" value="ECO:0007669"/>
    <property type="project" value="TreeGrafter"/>
</dbReference>
<dbReference type="InterPro" id="IPR027408">
    <property type="entry name" value="PNPase/RNase_PH_dom_sf"/>
</dbReference>
<dbReference type="GO" id="GO:0000177">
    <property type="term" value="C:cytoplasmic exosome (RNase complex)"/>
    <property type="evidence" value="ECO:0007669"/>
    <property type="project" value="TreeGrafter"/>
</dbReference>
<comment type="subcellular location">
    <subcellularLocation>
        <location evidence="2">Cytoplasm</location>
    </subcellularLocation>
    <subcellularLocation>
        <location evidence="1">Nucleus</location>
    </subcellularLocation>
</comment>
<dbReference type="InterPro" id="IPR050080">
    <property type="entry name" value="RNase_PH"/>
</dbReference>
<dbReference type="EMBL" id="ML179327">
    <property type="protein sequence ID" value="THU90707.1"/>
    <property type="molecule type" value="Genomic_DNA"/>
</dbReference>
<evidence type="ECO:0000313" key="12">
    <source>
        <dbReference type="EMBL" id="THU90707.1"/>
    </source>
</evidence>
<accession>A0A4S8LN59</accession>
<dbReference type="AlphaFoldDB" id="A0A4S8LN59"/>
<dbReference type="InterPro" id="IPR015847">
    <property type="entry name" value="ExoRNase_PH_dom2"/>
</dbReference>
<keyword evidence="12" id="KW-0687">Ribonucleoprotein</keyword>
<dbReference type="GO" id="GO:0071051">
    <property type="term" value="P:poly(A)-dependent snoRNA 3'-end processing"/>
    <property type="evidence" value="ECO:0007669"/>
    <property type="project" value="TreeGrafter"/>
</dbReference>
<protein>
    <submittedName>
        <fullName evidence="12">Ribosomal protein S5 domain 2-like protein</fullName>
    </submittedName>
</protein>
<name>A0A4S8LN59_DENBC</name>
<reference evidence="12 13" key="1">
    <citation type="journal article" date="2019" name="Nat. Ecol. Evol.">
        <title>Megaphylogeny resolves global patterns of mushroom evolution.</title>
        <authorList>
            <person name="Varga T."/>
            <person name="Krizsan K."/>
            <person name="Foldi C."/>
            <person name="Dima B."/>
            <person name="Sanchez-Garcia M."/>
            <person name="Sanchez-Ramirez S."/>
            <person name="Szollosi G.J."/>
            <person name="Szarkandi J.G."/>
            <person name="Papp V."/>
            <person name="Albert L."/>
            <person name="Andreopoulos W."/>
            <person name="Angelini C."/>
            <person name="Antonin V."/>
            <person name="Barry K.W."/>
            <person name="Bougher N.L."/>
            <person name="Buchanan P."/>
            <person name="Buyck B."/>
            <person name="Bense V."/>
            <person name="Catcheside P."/>
            <person name="Chovatia M."/>
            <person name="Cooper J."/>
            <person name="Damon W."/>
            <person name="Desjardin D."/>
            <person name="Finy P."/>
            <person name="Geml J."/>
            <person name="Haridas S."/>
            <person name="Hughes K."/>
            <person name="Justo A."/>
            <person name="Karasinski D."/>
            <person name="Kautmanova I."/>
            <person name="Kiss B."/>
            <person name="Kocsube S."/>
            <person name="Kotiranta H."/>
            <person name="LaButti K.M."/>
            <person name="Lechner B.E."/>
            <person name="Liimatainen K."/>
            <person name="Lipzen A."/>
            <person name="Lukacs Z."/>
            <person name="Mihaltcheva S."/>
            <person name="Morgado L.N."/>
            <person name="Niskanen T."/>
            <person name="Noordeloos M.E."/>
            <person name="Ohm R.A."/>
            <person name="Ortiz-Santana B."/>
            <person name="Ovrebo C."/>
            <person name="Racz N."/>
            <person name="Riley R."/>
            <person name="Savchenko A."/>
            <person name="Shiryaev A."/>
            <person name="Soop K."/>
            <person name="Spirin V."/>
            <person name="Szebenyi C."/>
            <person name="Tomsovsky M."/>
            <person name="Tulloss R.E."/>
            <person name="Uehling J."/>
            <person name="Grigoriev I.V."/>
            <person name="Vagvolgyi C."/>
            <person name="Papp T."/>
            <person name="Martin F.M."/>
            <person name="Miettinen O."/>
            <person name="Hibbett D.S."/>
            <person name="Nagy L.G."/>
        </authorList>
    </citation>
    <scope>NUCLEOTIDE SEQUENCE [LARGE SCALE GENOMIC DNA]</scope>
    <source>
        <strain evidence="12 13">CBS 962.96</strain>
    </source>
</reference>
<evidence type="ECO:0000256" key="3">
    <source>
        <dbReference type="ARBA" id="ARBA00006678"/>
    </source>
</evidence>
<dbReference type="GO" id="GO:0034475">
    <property type="term" value="P:U4 snRNA 3'-end processing"/>
    <property type="evidence" value="ECO:0007669"/>
    <property type="project" value="TreeGrafter"/>
</dbReference>
<evidence type="ECO:0000256" key="9">
    <source>
        <dbReference type="SAM" id="MobiDB-lite"/>
    </source>
</evidence>
<evidence type="ECO:0000256" key="7">
    <source>
        <dbReference type="ARBA" id="ARBA00022884"/>
    </source>
</evidence>
<feature type="domain" description="Exoribonuclease phosphorolytic" evidence="10">
    <location>
        <begin position="41"/>
        <end position="170"/>
    </location>
</feature>
<keyword evidence="6" id="KW-0271">Exosome</keyword>
<feature type="compositionally biased region" description="Polar residues" evidence="9">
    <location>
        <begin position="27"/>
        <end position="36"/>
    </location>
</feature>
<keyword evidence="8" id="KW-0539">Nucleus</keyword>
<evidence type="ECO:0000256" key="1">
    <source>
        <dbReference type="ARBA" id="ARBA00004123"/>
    </source>
</evidence>
<dbReference type="OrthoDB" id="2504340at2759"/>
<proteinExistence type="inferred from homology"/>
<gene>
    <name evidence="12" type="ORF">K435DRAFT_830128</name>
</gene>
<evidence type="ECO:0000259" key="11">
    <source>
        <dbReference type="Pfam" id="PF03725"/>
    </source>
</evidence>
<keyword evidence="7" id="KW-0694">RNA-binding</keyword>
<evidence type="ECO:0000259" key="10">
    <source>
        <dbReference type="Pfam" id="PF01138"/>
    </source>
</evidence>
<dbReference type="InterPro" id="IPR001247">
    <property type="entry name" value="ExoRNase_PH_dom1"/>
</dbReference>
<dbReference type="Pfam" id="PF03725">
    <property type="entry name" value="RNase_PH_C"/>
    <property type="match status" value="1"/>
</dbReference>
<evidence type="ECO:0000256" key="2">
    <source>
        <dbReference type="ARBA" id="ARBA00004496"/>
    </source>
</evidence>
<dbReference type="SUPFAM" id="SSF55666">
    <property type="entry name" value="Ribonuclease PH domain 2-like"/>
    <property type="match status" value="1"/>
</dbReference>
<dbReference type="GO" id="GO:0006364">
    <property type="term" value="P:rRNA processing"/>
    <property type="evidence" value="ECO:0007669"/>
    <property type="project" value="UniProtKB-KW"/>
</dbReference>
<dbReference type="InterPro" id="IPR020568">
    <property type="entry name" value="Ribosomal_Su5_D2-typ_SF"/>
</dbReference>
<dbReference type="GO" id="GO:0016075">
    <property type="term" value="P:rRNA catabolic process"/>
    <property type="evidence" value="ECO:0007669"/>
    <property type="project" value="TreeGrafter"/>
</dbReference>
<comment type="similarity">
    <text evidence="3">Belongs to the RNase PH family.</text>
</comment>
<feature type="compositionally biased region" description="Basic and acidic residues" evidence="9">
    <location>
        <begin position="1"/>
        <end position="13"/>
    </location>
</feature>
<dbReference type="Proteomes" id="UP000297245">
    <property type="component" value="Unassembled WGS sequence"/>
</dbReference>
<dbReference type="PANTHER" id="PTHR11953">
    <property type="entry name" value="EXOSOME COMPLEX COMPONENT"/>
    <property type="match status" value="1"/>
</dbReference>
<dbReference type="Pfam" id="PF01138">
    <property type="entry name" value="RNase_PH"/>
    <property type="match status" value="1"/>
</dbReference>
<feature type="domain" description="Exoribonuclease phosphorolytic" evidence="11">
    <location>
        <begin position="173"/>
        <end position="234"/>
    </location>
</feature>
<keyword evidence="5" id="KW-0698">rRNA processing</keyword>
<keyword evidence="4" id="KW-0963">Cytoplasm</keyword>
<evidence type="ECO:0000256" key="4">
    <source>
        <dbReference type="ARBA" id="ARBA00022490"/>
    </source>
</evidence>